<organism evidence="1 2">
    <name type="scientific">Stratiformator vulcanicus</name>
    <dbReference type="NCBI Taxonomy" id="2527980"/>
    <lineage>
        <taxon>Bacteria</taxon>
        <taxon>Pseudomonadati</taxon>
        <taxon>Planctomycetota</taxon>
        <taxon>Planctomycetia</taxon>
        <taxon>Planctomycetales</taxon>
        <taxon>Planctomycetaceae</taxon>
        <taxon>Stratiformator</taxon>
    </lineage>
</organism>
<evidence type="ECO:0000313" key="2">
    <source>
        <dbReference type="Proteomes" id="UP000317318"/>
    </source>
</evidence>
<proteinExistence type="predicted"/>
<dbReference type="OrthoDB" id="367448at2"/>
<dbReference type="PANTHER" id="PTHR46191:SF2">
    <property type="entry name" value="HALOACID DEHALOGENASE-LIKE HYDROLASE DOMAIN-CONTAINING PROTEIN 3"/>
    <property type="match status" value="1"/>
</dbReference>
<dbReference type="SUPFAM" id="SSF56784">
    <property type="entry name" value="HAD-like"/>
    <property type="match status" value="1"/>
</dbReference>
<name>A0A517QXM9_9PLAN</name>
<dbReference type="InterPro" id="IPR036412">
    <property type="entry name" value="HAD-like_sf"/>
</dbReference>
<dbReference type="EMBL" id="CP036268">
    <property type="protein sequence ID" value="QDT36330.1"/>
    <property type="molecule type" value="Genomic_DNA"/>
</dbReference>
<dbReference type="GO" id="GO:0008967">
    <property type="term" value="F:phosphoglycolate phosphatase activity"/>
    <property type="evidence" value="ECO:0007669"/>
    <property type="project" value="UniProtKB-EC"/>
</dbReference>
<dbReference type="InterPro" id="IPR051828">
    <property type="entry name" value="HAD-like_hydrolase_domain"/>
</dbReference>
<dbReference type="SFLD" id="SFLDG01129">
    <property type="entry name" value="C1.5:_HAD__Beta-PGM__Phosphata"/>
    <property type="match status" value="1"/>
</dbReference>
<dbReference type="PRINTS" id="PR00413">
    <property type="entry name" value="HADHALOGNASE"/>
</dbReference>
<dbReference type="PANTHER" id="PTHR46191">
    <property type="match status" value="1"/>
</dbReference>
<dbReference type="InterPro" id="IPR006439">
    <property type="entry name" value="HAD-SF_hydro_IA"/>
</dbReference>
<dbReference type="Proteomes" id="UP000317318">
    <property type="component" value="Chromosome"/>
</dbReference>
<evidence type="ECO:0000313" key="1">
    <source>
        <dbReference type="EMBL" id="QDT36330.1"/>
    </source>
</evidence>
<dbReference type="AlphaFoldDB" id="A0A517QXM9"/>
<dbReference type="KEGG" id="svp:Pan189_06860"/>
<dbReference type="EC" id="3.1.3.18" evidence="1"/>
<keyword evidence="1" id="KW-0378">Hydrolase</keyword>
<dbReference type="Gene3D" id="3.40.50.1000">
    <property type="entry name" value="HAD superfamily/HAD-like"/>
    <property type="match status" value="1"/>
</dbReference>
<dbReference type="InterPro" id="IPR023214">
    <property type="entry name" value="HAD_sf"/>
</dbReference>
<protein>
    <submittedName>
        <fullName evidence="1">Phosphoglycolate phosphatase</fullName>
        <ecNumber evidence="1">3.1.3.18</ecNumber>
    </submittedName>
</protein>
<dbReference type="Pfam" id="PF00702">
    <property type="entry name" value="Hydrolase"/>
    <property type="match status" value="1"/>
</dbReference>
<dbReference type="RefSeq" id="WP_145362540.1">
    <property type="nucleotide sequence ID" value="NZ_CP036268.1"/>
</dbReference>
<reference evidence="1 2" key="1">
    <citation type="submission" date="2019-02" db="EMBL/GenBank/DDBJ databases">
        <title>Deep-cultivation of Planctomycetes and their phenomic and genomic characterization uncovers novel biology.</title>
        <authorList>
            <person name="Wiegand S."/>
            <person name="Jogler M."/>
            <person name="Boedeker C."/>
            <person name="Pinto D."/>
            <person name="Vollmers J."/>
            <person name="Rivas-Marin E."/>
            <person name="Kohn T."/>
            <person name="Peeters S.H."/>
            <person name="Heuer A."/>
            <person name="Rast P."/>
            <person name="Oberbeckmann S."/>
            <person name="Bunk B."/>
            <person name="Jeske O."/>
            <person name="Meyerdierks A."/>
            <person name="Storesund J.E."/>
            <person name="Kallscheuer N."/>
            <person name="Luecker S."/>
            <person name="Lage O.M."/>
            <person name="Pohl T."/>
            <person name="Merkel B.J."/>
            <person name="Hornburger P."/>
            <person name="Mueller R.-W."/>
            <person name="Bruemmer F."/>
            <person name="Labrenz M."/>
            <person name="Spormann A.M."/>
            <person name="Op den Camp H."/>
            <person name="Overmann J."/>
            <person name="Amann R."/>
            <person name="Jetten M.S.M."/>
            <person name="Mascher T."/>
            <person name="Medema M.H."/>
            <person name="Devos D.P."/>
            <person name="Kaster A.-K."/>
            <person name="Ovreas L."/>
            <person name="Rohde M."/>
            <person name="Galperin M.Y."/>
            <person name="Jogler C."/>
        </authorList>
    </citation>
    <scope>NUCLEOTIDE SEQUENCE [LARGE SCALE GENOMIC DNA]</scope>
    <source>
        <strain evidence="1 2">Pan189</strain>
    </source>
</reference>
<dbReference type="SFLD" id="SFLDS00003">
    <property type="entry name" value="Haloacid_Dehalogenase"/>
    <property type="match status" value="1"/>
</dbReference>
<keyword evidence="2" id="KW-1185">Reference proteome</keyword>
<accession>A0A517QXM9</accession>
<gene>
    <name evidence="1" type="primary">gph_2</name>
    <name evidence="1" type="ORF">Pan189_06860</name>
</gene>
<sequence length="293" mass="31577">MIATPESVIRRLSSKLEPNSTNARPDLTPIAGIKAVMFDVYGTLFISGSGDVGTAAAGAKGKAFTDAAEACGIKFDADADTVVERMIAEIKTFQEERRTSGTEYPEVEIRDVWGRTLEAAGIEVPAPDAIEQLAIEYESRVNPVWPMPHCRESLEALRDAGLKLGIVSNAQFFTPALFPALLDQTRAELGFDPRLEYFSYEHLQAKPGRFLYEAAAAALVELGITPAETLYVGNDMLNDVTPAAAVGFRTALFAGDARSLRMREDDARVTGVTADVTVTDLAQISGIVTDRTG</sequence>